<accession>A0A0A9DIT7</accession>
<reference evidence="2" key="1">
    <citation type="submission" date="2014-09" db="EMBL/GenBank/DDBJ databases">
        <authorList>
            <person name="Magalhaes I.L.F."/>
            <person name="Oliveira U."/>
            <person name="Santos F.R."/>
            <person name="Vidigal T.H.D.A."/>
            <person name="Brescovit A.D."/>
            <person name="Santos A.J."/>
        </authorList>
    </citation>
    <scope>NUCLEOTIDE SEQUENCE</scope>
    <source>
        <tissue evidence="2">Shoot tissue taken approximately 20 cm above the soil surface</tissue>
    </source>
</reference>
<protein>
    <submittedName>
        <fullName evidence="2">Uncharacterized protein</fullName>
    </submittedName>
</protein>
<dbReference type="EMBL" id="GBRH01210179">
    <property type="protein sequence ID" value="JAD87716.1"/>
    <property type="molecule type" value="Transcribed_RNA"/>
</dbReference>
<feature type="transmembrane region" description="Helical" evidence="1">
    <location>
        <begin position="148"/>
        <end position="171"/>
    </location>
</feature>
<dbReference type="AlphaFoldDB" id="A0A0A9DIT7"/>
<keyword evidence="1" id="KW-0472">Membrane</keyword>
<reference evidence="2" key="2">
    <citation type="journal article" date="2015" name="Data Brief">
        <title>Shoot transcriptome of the giant reed, Arundo donax.</title>
        <authorList>
            <person name="Barrero R.A."/>
            <person name="Guerrero F.D."/>
            <person name="Moolhuijzen P."/>
            <person name="Goolsby J.A."/>
            <person name="Tidwell J."/>
            <person name="Bellgard S.E."/>
            <person name="Bellgard M.I."/>
        </authorList>
    </citation>
    <scope>NUCLEOTIDE SEQUENCE</scope>
    <source>
        <tissue evidence="2">Shoot tissue taken approximately 20 cm above the soil surface</tissue>
    </source>
</reference>
<proteinExistence type="predicted"/>
<evidence type="ECO:0000313" key="2">
    <source>
        <dbReference type="EMBL" id="JAD87716.1"/>
    </source>
</evidence>
<sequence length="241" mass="26322">MLRETPEALSLITILPSQITPEALDLLSGLIFLSCFLSSRRFSSLVIFLSSKVVSVFSVLGFRSPFAAEKSISELPKPLFSEHSVASALTDSVLIVMESLLMACSFIRASLFPSKVFPAGSSSILFSPFASMVLGSESKGMLRASDTIFRPAAVSISISLFITALISFLFFELFVSINFFFLPSDFIFLVTWPSCVSCAFSMSTFDSHVFDGGVTFFVKCRILPGRGDNRNPPGTEKHVMI</sequence>
<evidence type="ECO:0000256" key="1">
    <source>
        <dbReference type="SAM" id="Phobius"/>
    </source>
</evidence>
<keyword evidence="1" id="KW-0812">Transmembrane</keyword>
<organism evidence="2">
    <name type="scientific">Arundo donax</name>
    <name type="common">Giant reed</name>
    <name type="synonym">Donax arundinaceus</name>
    <dbReference type="NCBI Taxonomy" id="35708"/>
    <lineage>
        <taxon>Eukaryota</taxon>
        <taxon>Viridiplantae</taxon>
        <taxon>Streptophyta</taxon>
        <taxon>Embryophyta</taxon>
        <taxon>Tracheophyta</taxon>
        <taxon>Spermatophyta</taxon>
        <taxon>Magnoliopsida</taxon>
        <taxon>Liliopsida</taxon>
        <taxon>Poales</taxon>
        <taxon>Poaceae</taxon>
        <taxon>PACMAD clade</taxon>
        <taxon>Arundinoideae</taxon>
        <taxon>Arundineae</taxon>
        <taxon>Arundo</taxon>
    </lineage>
</organism>
<name>A0A0A9DIT7_ARUDO</name>
<keyword evidence="1" id="KW-1133">Transmembrane helix</keyword>